<dbReference type="AlphaFoldDB" id="V5IQ88"/>
<organism evidence="2 3">
    <name type="scientific">Neurospora crassa (strain ATCC 24698 / 74-OR23-1A / CBS 708.71 / DSM 1257 / FGSC 987)</name>
    <dbReference type="NCBI Taxonomy" id="367110"/>
    <lineage>
        <taxon>Eukaryota</taxon>
        <taxon>Fungi</taxon>
        <taxon>Dikarya</taxon>
        <taxon>Ascomycota</taxon>
        <taxon>Pezizomycotina</taxon>
        <taxon>Sordariomycetes</taxon>
        <taxon>Sordariomycetidae</taxon>
        <taxon>Sordariales</taxon>
        <taxon>Sordariaceae</taxon>
        <taxon>Neurospora</taxon>
    </lineage>
</organism>
<name>V5IQ88_NEUCR</name>
<feature type="region of interest" description="Disordered" evidence="1">
    <location>
        <begin position="81"/>
        <end position="101"/>
    </location>
</feature>
<keyword evidence="3" id="KW-1185">Reference proteome</keyword>
<feature type="region of interest" description="Disordered" evidence="1">
    <location>
        <begin position="1"/>
        <end position="23"/>
    </location>
</feature>
<sequence length="101" mass="11892">MSTKRKMKRREKPNGRIEEEPIPKLPAWVTNEAIEQNLSVQRQGRDLTSRSQIVRSRTWETGHKEMRDQRFFAGYANLFLSDHKPKQTPEVGGRKTNRTNE</sequence>
<dbReference type="EMBL" id="CM002236">
    <property type="protein sequence ID" value="ESA43880.1"/>
    <property type="molecule type" value="Genomic_DNA"/>
</dbReference>
<evidence type="ECO:0000313" key="3">
    <source>
        <dbReference type="Proteomes" id="UP000001805"/>
    </source>
</evidence>
<dbReference type="RefSeq" id="XP_011393355.1">
    <property type="nucleotide sequence ID" value="XM_011395053.1"/>
</dbReference>
<dbReference type="VEuPathDB" id="FungiDB:NCU16353"/>
<feature type="compositionally biased region" description="Basic residues" evidence="1">
    <location>
        <begin position="1"/>
        <end position="11"/>
    </location>
</feature>
<accession>V5IQ88</accession>
<dbReference type="KEGG" id="ncr:NCU16353"/>
<evidence type="ECO:0000256" key="1">
    <source>
        <dbReference type="SAM" id="MobiDB-lite"/>
    </source>
</evidence>
<dbReference type="Proteomes" id="UP000001805">
    <property type="component" value="Chromosome 1, Linkage Group I"/>
</dbReference>
<reference evidence="2 3" key="1">
    <citation type="journal article" date="2003" name="Nature">
        <title>The genome sequence of the filamentous fungus Neurospora crassa.</title>
        <authorList>
            <person name="Galagan J.E."/>
            <person name="Calvo S.E."/>
            <person name="Borkovich K.A."/>
            <person name="Selker E.U."/>
            <person name="Read N.D."/>
            <person name="Jaffe D."/>
            <person name="FitzHugh W."/>
            <person name="Ma L.J."/>
            <person name="Smirnov S."/>
            <person name="Purcell S."/>
            <person name="Rehman B."/>
            <person name="Elkins T."/>
            <person name="Engels R."/>
            <person name="Wang S."/>
            <person name="Nielsen C.B."/>
            <person name="Butler J."/>
            <person name="Endrizzi M."/>
            <person name="Qui D."/>
            <person name="Ianakiev P."/>
            <person name="Bell-Pedersen D."/>
            <person name="Nelson M.A."/>
            <person name="Werner-Washburne M."/>
            <person name="Selitrennikoff C.P."/>
            <person name="Kinsey J.A."/>
            <person name="Braun E.L."/>
            <person name="Zelter A."/>
            <person name="Schulte U."/>
            <person name="Kothe G.O."/>
            <person name="Jedd G."/>
            <person name="Mewes W."/>
            <person name="Staben C."/>
            <person name="Marcotte E."/>
            <person name="Greenberg D."/>
            <person name="Roy A."/>
            <person name="Foley K."/>
            <person name="Naylor J."/>
            <person name="Stange-Thomann N."/>
            <person name="Barrett R."/>
            <person name="Gnerre S."/>
            <person name="Kamal M."/>
            <person name="Kamvysselis M."/>
            <person name="Mauceli E."/>
            <person name="Bielke C."/>
            <person name="Rudd S."/>
            <person name="Frishman D."/>
            <person name="Krystofova S."/>
            <person name="Rasmussen C."/>
            <person name="Metzenberg R.L."/>
            <person name="Perkins D.D."/>
            <person name="Kroken S."/>
            <person name="Cogoni C."/>
            <person name="Macino G."/>
            <person name="Catcheside D."/>
            <person name="Li W."/>
            <person name="Pratt R.J."/>
            <person name="Osmani S.A."/>
            <person name="DeSouza C.P."/>
            <person name="Glass L."/>
            <person name="Orbach M.J."/>
            <person name="Berglund J.A."/>
            <person name="Voelker R."/>
            <person name="Yarden O."/>
            <person name="Plamann M."/>
            <person name="Seiler S."/>
            <person name="Dunlap J."/>
            <person name="Radford A."/>
            <person name="Aramayo R."/>
            <person name="Natvig D.O."/>
            <person name="Alex L.A."/>
            <person name="Mannhaupt G."/>
            <person name="Ebbole D.J."/>
            <person name="Freitag M."/>
            <person name="Paulsen I."/>
            <person name="Sachs M.S."/>
            <person name="Lander E.S."/>
            <person name="Nusbaum C."/>
            <person name="Birren B."/>
        </authorList>
    </citation>
    <scope>NUCLEOTIDE SEQUENCE [LARGE SCALE GENOMIC DNA]</scope>
    <source>
        <strain evidence="3">ATCC 24698 / 74-OR23-1A / CBS 708.71 / DSM 1257 / FGSC 987</strain>
    </source>
</reference>
<gene>
    <name evidence="2" type="ORF">NCU16353</name>
</gene>
<protein>
    <submittedName>
        <fullName evidence="2">Uncharacterized protein</fullName>
    </submittedName>
</protein>
<feature type="compositionally biased region" description="Basic and acidic residues" evidence="1">
    <location>
        <begin position="12"/>
        <end position="22"/>
    </location>
</feature>
<proteinExistence type="predicted"/>
<dbReference type="GeneID" id="23569416"/>
<evidence type="ECO:0000313" key="2">
    <source>
        <dbReference type="EMBL" id="ESA43880.1"/>
    </source>
</evidence>
<dbReference type="InParanoid" id="V5IQ88"/>